<protein>
    <submittedName>
        <fullName evidence="1">Uncharacterized protein</fullName>
    </submittedName>
</protein>
<reference evidence="2" key="1">
    <citation type="submission" date="2022-10" db="EMBL/GenBank/DDBJ databases">
        <title>Genome assembly of Pristionchus species.</title>
        <authorList>
            <person name="Yoshida K."/>
            <person name="Sommer R.J."/>
        </authorList>
    </citation>
    <scope>NUCLEOTIDE SEQUENCE [LARGE SCALE GENOMIC DNA]</scope>
    <source>
        <strain evidence="2">RS5460</strain>
    </source>
</reference>
<evidence type="ECO:0000313" key="1">
    <source>
        <dbReference type="EMBL" id="GMR56975.1"/>
    </source>
</evidence>
<comment type="caution">
    <text evidence="1">The sequence shown here is derived from an EMBL/GenBank/DDBJ whole genome shotgun (WGS) entry which is preliminary data.</text>
</comment>
<gene>
    <name evidence="1" type="ORF">PMAYCL1PPCAC_27170</name>
</gene>
<dbReference type="Proteomes" id="UP001328107">
    <property type="component" value="Unassembled WGS sequence"/>
</dbReference>
<dbReference type="AlphaFoldDB" id="A0AAN5D6K0"/>
<name>A0AAN5D6K0_9BILA</name>
<sequence length="111" mass="12996">SLFSLAPTLLELYLLGHPQITDPAAFIKTLCSHHVPNVLLRMRDNWLLHDSFFCLPRSFWEKFLNEKLSNKDFEWVEEGHTIGSRITKEPVNLPDSTIDWLHWEIVNSKLP</sequence>
<feature type="non-terminal residue" evidence="1">
    <location>
        <position position="1"/>
    </location>
</feature>
<proteinExistence type="predicted"/>
<dbReference type="EMBL" id="BTRK01000006">
    <property type="protein sequence ID" value="GMR56975.1"/>
    <property type="molecule type" value="Genomic_DNA"/>
</dbReference>
<accession>A0AAN5D6K0</accession>
<organism evidence="1 2">
    <name type="scientific">Pristionchus mayeri</name>
    <dbReference type="NCBI Taxonomy" id="1317129"/>
    <lineage>
        <taxon>Eukaryota</taxon>
        <taxon>Metazoa</taxon>
        <taxon>Ecdysozoa</taxon>
        <taxon>Nematoda</taxon>
        <taxon>Chromadorea</taxon>
        <taxon>Rhabditida</taxon>
        <taxon>Rhabditina</taxon>
        <taxon>Diplogasteromorpha</taxon>
        <taxon>Diplogasteroidea</taxon>
        <taxon>Neodiplogasteridae</taxon>
        <taxon>Pristionchus</taxon>
    </lineage>
</organism>
<evidence type="ECO:0000313" key="2">
    <source>
        <dbReference type="Proteomes" id="UP001328107"/>
    </source>
</evidence>
<keyword evidence="2" id="KW-1185">Reference proteome</keyword>